<organism evidence="1 2">
    <name type="scientific">Candidatus Syntrophosphaera thermopropionivorans</name>
    <dbReference type="NCBI Taxonomy" id="2593015"/>
    <lineage>
        <taxon>Bacteria</taxon>
        <taxon>Pseudomonadati</taxon>
        <taxon>Candidatus Cloacimonadota</taxon>
        <taxon>Candidatus Cloacimonadia</taxon>
        <taxon>Candidatus Cloacimonadales</taxon>
        <taxon>Candidatus Cloacimonadaceae</taxon>
        <taxon>Candidatus Syntrophosphaera</taxon>
    </lineage>
</organism>
<sequence length="866" mass="98915">MWTSKEIRQTFIDFFRERGHTFIPSSPVIPWDDPTLLFANAGMNQFKNIFLGLKEPEVKRAVNSQKCIRAGGKHNDLEAVGKDGYHHTFFEMLGNWSFGDYYKKEAIEWAWELLTNVFHLPKDKLFATVHNTDEESYNLWKNNTDIDSSHISYFGDKDNFWEMGETGPCGPCTEIHYDRGIEHCMKKNVPGHKCELNGDCNRYIELWNLVFIQYNREEDGSLSPLKSRYVDTGAGFERLVQILQNTYSNYETDLFMPIIDKIVQMSGVPYNPETGMSHRVIADHIRCLCFALADGGFPSNEGRGYVLRRILRRAARHGRLLGFSEPFMFHLVDSVVEIMSEPFAELKGKEAYIKMVIKAEEERFNSTLDKGLERFDQICANSTEKIISGKDAFQLYDTYGFPLDLTINLAEERGFKVDTAGFEEEMKKQRERARKSSKFIYKWEDMDWIELMPSTPTDFVGYDNFSIEAHIQRYRIDDEGNLHIQLDKTPFYAESGGQVADTGRIYNDDFEMQVIDVKRIDDKFIHIGHLIKGAISSPLVKAEIDLQRRKDIARNHTATHLLHRALRMVLGEYVQQKGSFVGPDYLRFDFTQLQALTQDEINKVEDIVNEIVKENRPVHIEIKDIDEARSEGAMALFGEKYGQKVRVISVEDFSKELCGGTHISATGEIGLFKILSESSSSAGIRRIEAVTGRGAEKFVRSLQERIANLAAVLNVSEKMLETKLETMQNLIKELEEELKKKEQRQSFADVDKLLDKIVEYPDFSLLCTTVETEPERLRELGDLLKDRAKDTISLLFTIEGDKITILCVVGRDLVDKFNAGKIVKAVSQELNGKGGGRADSAMGGGKNPEKLSELMPRIPDIIRSTL</sequence>
<keyword evidence="1" id="KW-0436">Ligase</keyword>
<dbReference type="Proteomes" id="UP000294588">
    <property type="component" value="Unassembled WGS sequence"/>
</dbReference>
<accession>A0AC61QKE7</accession>
<dbReference type="EC" id="6.1.1.7" evidence="1"/>
<evidence type="ECO:0000313" key="1">
    <source>
        <dbReference type="EMBL" id="TDF74150.1"/>
    </source>
</evidence>
<reference evidence="1" key="1">
    <citation type="submission" date="2019-03" db="EMBL/GenBank/DDBJ databases">
        <title>Candidatus Syntrophosphaera thermopropionivorans: a novel player in syntrophic propionate oxidation during anaerobic digestion.</title>
        <authorList>
            <person name="Dyksma S."/>
        </authorList>
    </citation>
    <scope>NUCLEOTIDE SEQUENCE</scope>
    <source>
        <strain evidence="1">W5</strain>
    </source>
</reference>
<dbReference type="EMBL" id="SMOG01000002">
    <property type="protein sequence ID" value="TDF74150.1"/>
    <property type="molecule type" value="Genomic_DNA"/>
</dbReference>
<comment type="caution">
    <text evidence="1">The sequence shown here is derived from an EMBL/GenBank/DDBJ whole genome shotgun (WGS) entry which is preliminary data.</text>
</comment>
<gene>
    <name evidence="1" type="primary">alaS</name>
    <name evidence="1" type="ORF">E0946_01625</name>
</gene>
<name>A0AC61QKE7_9BACT</name>
<protein>
    <submittedName>
        <fullName evidence="1">Alanine--tRNA ligase</fullName>
        <ecNumber evidence="1">6.1.1.7</ecNumber>
    </submittedName>
</protein>
<proteinExistence type="predicted"/>
<evidence type="ECO:0000313" key="2">
    <source>
        <dbReference type="Proteomes" id="UP000294588"/>
    </source>
</evidence>
<keyword evidence="2" id="KW-1185">Reference proteome</keyword>